<dbReference type="Pfam" id="PF07670">
    <property type="entry name" value="Gate"/>
    <property type="match status" value="1"/>
</dbReference>
<keyword evidence="4" id="KW-1185">Reference proteome</keyword>
<feature type="transmembrane region" description="Helical" evidence="1">
    <location>
        <begin position="372"/>
        <end position="396"/>
    </location>
</feature>
<accession>A0A1M6KNT6</accession>
<feature type="transmembrane region" description="Helical" evidence="1">
    <location>
        <begin position="105"/>
        <end position="121"/>
    </location>
</feature>
<proteinExistence type="predicted"/>
<protein>
    <submittedName>
        <fullName evidence="3">Nucleoside recognition GATE domain-containing membrane protein YjiH</fullName>
    </submittedName>
</protein>
<keyword evidence="1" id="KW-1133">Transmembrane helix</keyword>
<evidence type="ECO:0000313" key="3">
    <source>
        <dbReference type="EMBL" id="SHJ60688.1"/>
    </source>
</evidence>
<feature type="transmembrane region" description="Helical" evidence="1">
    <location>
        <begin position="61"/>
        <end position="85"/>
    </location>
</feature>
<sequence>MENKEFMNNDITRFKLTGSNIAKFLIPSLIGVILFLCPIPSEGAFTTPIGILSEWLAGLTKAFAPTFITSVIIISAVFSTIAKLFSPRWIMKNSLLNKLFVTSNFYLLFRIIGAVLSFMVLNELGGEIIYSIDTGGTMMSLVSTLVAWFFAASFLIPLLMDYGAMDFTGTLLRGFVQPLFKLPGRSAIDLVASWIGNCNVGVVLTSFQYENGYYTGREAAVIATCFSAVSLPFCLVIAAMLGLDVVFPQFYLTLMVAGVLSVVVMARVWPLSKFPDEYYEAVGKQINEEEPEGMKKSEWALRLAVQKADSADSFGDTVYRGFEMFMGIIFSLTPLVMAWGTLALIVATYTPVFDWVSMPFGYYLQLLGLPEAFEAAPATIVGFADMFIPAILLTGITSMKTKFVVGVLSLVQIIYMTEVGTIMLTSKIPVKFKDLVIIFLEKTIIALPIIVLMANLFGIS</sequence>
<name>A0A1M6KNT6_9FIRM</name>
<reference evidence="3 4" key="1">
    <citation type="submission" date="2016-11" db="EMBL/GenBank/DDBJ databases">
        <authorList>
            <person name="Jaros S."/>
            <person name="Januszkiewicz K."/>
            <person name="Wedrychowicz H."/>
        </authorList>
    </citation>
    <scope>NUCLEOTIDE SEQUENCE [LARGE SCALE GENOMIC DNA]</scope>
    <source>
        <strain evidence="3 4">DSM 17477</strain>
    </source>
</reference>
<feature type="transmembrane region" description="Helical" evidence="1">
    <location>
        <begin position="328"/>
        <end position="352"/>
    </location>
</feature>
<feature type="transmembrane region" description="Helical" evidence="1">
    <location>
        <begin position="141"/>
        <end position="160"/>
    </location>
</feature>
<feature type="domain" description="Nucleoside transporter/FeoB GTPase Gate" evidence="2">
    <location>
        <begin position="144"/>
        <end position="242"/>
    </location>
</feature>
<evidence type="ECO:0000256" key="1">
    <source>
        <dbReference type="SAM" id="Phobius"/>
    </source>
</evidence>
<keyword evidence="1" id="KW-0472">Membrane</keyword>
<dbReference type="EMBL" id="FQZL01000027">
    <property type="protein sequence ID" value="SHJ60688.1"/>
    <property type="molecule type" value="Genomic_DNA"/>
</dbReference>
<feature type="transmembrane region" description="Helical" evidence="1">
    <location>
        <begin position="219"/>
        <end position="243"/>
    </location>
</feature>
<dbReference type="Proteomes" id="UP000184052">
    <property type="component" value="Unassembled WGS sequence"/>
</dbReference>
<dbReference type="AlphaFoldDB" id="A0A1M6KNT6"/>
<feature type="transmembrane region" description="Helical" evidence="1">
    <location>
        <begin position="249"/>
        <end position="269"/>
    </location>
</feature>
<evidence type="ECO:0000313" key="4">
    <source>
        <dbReference type="Proteomes" id="UP000184052"/>
    </source>
</evidence>
<keyword evidence="1" id="KW-0812">Transmembrane</keyword>
<gene>
    <name evidence="3" type="ORF">SAMN02745751_02949</name>
</gene>
<dbReference type="InterPro" id="IPR011642">
    <property type="entry name" value="Gate_dom"/>
</dbReference>
<feature type="transmembrane region" description="Helical" evidence="1">
    <location>
        <begin position="436"/>
        <end position="457"/>
    </location>
</feature>
<dbReference type="OrthoDB" id="1633380at2"/>
<evidence type="ECO:0000259" key="2">
    <source>
        <dbReference type="Pfam" id="PF07670"/>
    </source>
</evidence>
<feature type="transmembrane region" description="Helical" evidence="1">
    <location>
        <begin position="403"/>
        <end position="424"/>
    </location>
</feature>
<dbReference type="RefSeq" id="WP_094762977.1">
    <property type="nucleotide sequence ID" value="NZ_FQZL01000027.1"/>
</dbReference>
<organism evidence="3 4">
    <name type="scientific">Dethiosulfatibacter aminovorans DSM 17477</name>
    <dbReference type="NCBI Taxonomy" id="1121476"/>
    <lineage>
        <taxon>Bacteria</taxon>
        <taxon>Bacillati</taxon>
        <taxon>Bacillota</taxon>
        <taxon>Tissierellia</taxon>
        <taxon>Dethiosulfatibacter</taxon>
    </lineage>
</organism>
<feature type="transmembrane region" description="Helical" evidence="1">
    <location>
        <begin position="21"/>
        <end position="41"/>
    </location>
</feature>